<feature type="compositionally biased region" description="Polar residues" evidence="2">
    <location>
        <begin position="105"/>
        <end position="136"/>
    </location>
</feature>
<reference evidence="3" key="1">
    <citation type="journal article" date="2019" name="Sci. Rep.">
        <title>Draft genome of Tanacetum cinerariifolium, the natural source of mosquito coil.</title>
        <authorList>
            <person name="Yamashiro T."/>
            <person name="Shiraishi A."/>
            <person name="Satake H."/>
            <person name="Nakayama K."/>
        </authorList>
    </citation>
    <scope>NUCLEOTIDE SEQUENCE</scope>
</reference>
<dbReference type="EMBL" id="BKCJ010355415">
    <property type="protein sequence ID" value="GFA01133.1"/>
    <property type="molecule type" value="Genomic_DNA"/>
</dbReference>
<keyword evidence="1" id="KW-0175">Coiled coil</keyword>
<feature type="coiled-coil region" evidence="1">
    <location>
        <begin position="2"/>
        <end position="69"/>
    </location>
</feature>
<keyword evidence="3" id="KW-0378">Hydrolase</keyword>
<evidence type="ECO:0000256" key="2">
    <source>
        <dbReference type="SAM" id="MobiDB-lite"/>
    </source>
</evidence>
<evidence type="ECO:0000313" key="3">
    <source>
        <dbReference type="EMBL" id="GFA01133.1"/>
    </source>
</evidence>
<protein>
    <submittedName>
        <fullName evidence="3">Ubiquitin hydrolase</fullName>
    </submittedName>
</protein>
<organism evidence="3">
    <name type="scientific">Tanacetum cinerariifolium</name>
    <name type="common">Dalmatian daisy</name>
    <name type="synonym">Chrysanthemum cinerariifolium</name>
    <dbReference type="NCBI Taxonomy" id="118510"/>
    <lineage>
        <taxon>Eukaryota</taxon>
        <taxon>Viridiplantae</taxon>
        <taxon>Streptophyta</taxon>
        <taxon>Embryophyta</taxon>
        <taxon>Tracheophyta</taxon>
        <taxon>Spermatophyta</taxon>
        <taxon>Magnoliopsida</taxon>
        <taxon>eudicotyledons</taxon>
        <taxon>Gunneridae</taxon>
        <taxon>Pentapetalae</taxon>
        <taxon>asterids</taxon>
        <taxon>campanulids</taxon>
        <taxon>Asterales</taxon>
        <taxon>Asteraceae</taxon>
        <taxon>Asteroideae</taxon>
        <taxon>Anthemideae</taxon>
        <taxon>Anthemidinae</taxon>
        <taxon>Tanacetum</taxon>
    </lineage>
</organism>
<sequence>MNESNNECIEILKKKLETLKEKKEGVDGKLAGLLTASKDLDNLIESHSLESLTKDLELLKKEKGEIETKLTSFQTALKDLDSLLESQRLDKNKEGFGYSADDTVTDYSRPSPTIKSSSDNAQNRNPSVTKTEASHSTISSKPFIKFMKAADRPTEDKTYKKETAKKSTVKYAELYRRTSKSSKVRGNQRNWNNLKSQQLGENFVKKNKACFYYGHFDHLSYDCRLGVKIGRACPRNNNTHKSMPPRAVVYKTIRSPTKTNRSNMNVAQSRRTNFPKTRHSYVRRPFQETTQDLMIILIQRVKMLEKELKARTSPVKVHKVDRGRSRPVMAWVPKKV</sequence>
<dbReference type="GO" id="GO:0016787">
    <property type="term" value="F:hydrolase activity"/>
    <property type="evidence" value="ECO:0007669"/>
    <property type="project" value="UniProtKB-KW"/>
</dbReference>
<accession>A0A699J0N6</accession>
<feature type="region of interest" description="Disordered" evidence="2">
    <location>
        <begin position="94"/>
        <end position="136"/>
    </location>
</feature>
<evidence type="ECO:0000256" key="1">
    <source>
        <dbReference type="SAM" id="Coils"/>
    </source>
</evidence>
<gene>
    <name evidence="3" type="ORF">Tci_573105</name>
</gene>
<name>A0A699J0N6_TANCI</name>
<dbReference type="AlphaFoldDB" id="A0A699J0N6"/>
<proteinExistence type="predicted"/>
<comment type="caution">
    <text evidence="3">The sequence shown here is derived from an EMBL/GenBank/DDBJ whole genome shotgun (WGS) entry which is preliminary data.</text>
</comment>